<reference evidence="2" key="1">
    <citation type="journal article" date="2019" name="Int. J. Syst. Evol. Microbiol.">
        <title>The Global Catalogue of Microorganisms (GCM) 10K type strain sequencing project: providing services to taxonomists for standard genome sequencing and annotation.</title>
        <authorList>
            <consortium name="The Broad Institute Genomics Platform"/>
            <consortium name="The Broad Institute Genome Sequencing Center for Infectious Disease"/>
            <person name="Wu L."/>
            <person name="Ma J."/>
        </authorList>
    </citation>
    <scope>NUCLEOTIDE SEQUENCE [LARGE SCALE GENOMIC DNA]</scope>
    <source>
        <strain evidence="2">JCM 3369</strain>
    </source>
</reference>
<organism evidence="1 2">
    <name type="scientific">Actinomadura yumaensis</name>
    <dbReference type="NCBI Taxonomy" id="111807"/>
    <lineage>
        <taxon>Bacteria</taxon>
        <taxon>Bacillati</taxon>
        <taxon>Actinomycetota</taxon>
        <taxon>Actinomycetes</taxon>
        <taxon>Streptosporangiales</taxon>
        <taxon>Thermomonosporaceae</taxon>
        <taxon>Actinomadura</taxon>
    </lineage>
</organism>
<evidence type="ECO:0000313" key="2">
    <source>
        <dbReference type="Proteomes" id="UP001596380"/>
    </source>
</evidence>
<keyword evidence="2" id="KW-1185">Reference proteome</keyword>
<gene>
    <name evidence="1" type="ORF">ACFQKB_27355</name>
</gene>
<evidence type="ECO:0000313" key="1">
    <source>
        <dbReference type="EMBL" id="MFC6883505.1"/>
    </source>
</evidence>
<dbReference type="RefSeq" id="WP_378050079.1">
    <property type="nucleotide sequence ID" value="NZ_JBHSXE010000002.1"/>
</dbReference>
<sequence>MGRGDKPRGNDHEFRAAVWVDTSPGQLNQAANLGRMTVRNGDVVDVAELVCRHCQGSYQKVFDKPCAAKIDNSHLIGGKPNGERAKRLHQHDCLAAGCDTAVVVAAKQQTARAR</sequence>
<dbReference type="EMBL" id="JBHSXS010000019">
    <property type="protein sequence ID" value="MFC6883505.1"/>
    <property type="molecule type" value="Genomic_DNA"/>
</dbReference>
<proteinExistence type="predicted"/>
<comment type="caution">
    <text evidence="1">The sequence shown here is derived from an EMBL/GenBank/DDBJ whole genome shotgun (WGS) entry which is preliminary data.</text>
</comment>
<evidence type="ECO:0008006" key="3">
    <source>
        <dbReference type="Google" id="ProtNLM"/>
    </source>
</evidence>
<name>A0ABW2CT39_9ACTN</name>
<accession>A0ABW2CT39</accession>
<protein>
    <recommendedName>
        <fullName evidence="3">HNH endonuclease</fullName>
    </recommendedName>
</protein>
<dbReference type="Proteomes" id="UP001596380">
    <property type="component" value="Unassembled WGS sequence"/>
</dbReference>